<dbReference type="EMBL" id="JBHRSL010000001">
    <property type="protein sequence ID" value="MFC3050432.1"/>
    <property type="molecule type" value="Genomic_DNA"/>
</dbReference>
<keyword evidence="2" id="KW-1185">Reference proteome</keyword>
<comment type="caution">
    <text evidence="1">The sequence shown here is derived from an EMBL/GenBank/DDBJ whole genome shotgun (WGS) entry which is preliminary data.</text>
</comment>
<sequence length="96" mass="10664">MKNSETLQRGDLLKDIKQSIERAFDADMVDLAGALLRLQASTQGWCELADCGPCPLGPMMCLHDRDERVGALIQRHHNNKSEDKLLSIARSNYPAA</sequence>
<evidence type="ECO:0000313" key="1">
    <source>
        <dbReference type="EMBL" id="MFC3050432.1"/>
    </source>
</evidence>
<dbReference type="Proteomes" id="UP001595444">
    <property type="component" value="Unassembled WGS sequence"/>
</dbReference>
<reference evidence="2" key="1">
    <citation type="journal article" date="2019" name="Int. J. Syst. Evol. Microbiol.">
        <title>The Global Catalogue of Microorganisms (GCM) 10K type strain sequencing project: providing services to taxonomists for standard genome sequencing and annotation.</title>
        <authorList>
            <consortium name="The Broad Institute Genomics Platform"/>
            <consortium name="The Broad Institute Genome Sequencing Center for Infectious Disease"/>
            <person name="Wu L."/>
            <person name="Ma J."/>
        </authorList>
    </citation>
    <scope>NUCLEOTIDE SEQUENCE [LARGE SCALE GENOMIC DNA]</scope>
    <source>
        <strain evidence="2">KCTC 62164</strain>
    </source>
</reference>
<evidence type="ECO:0000313" key="2">
    <source>
        <dbReference type="Proteomes" id="UP001595444"/>
    </source>
</evidence>
<proteinExistence type="predicted"/>
<protein>
    <submittedName>
        <fullName evidence="1">Uncharacterized protein</fullName>
    </submittedName>
</protein>
<dbReference type="RefSeq" id="WP_194214819.1">
    <property type="nucleotide sequence ID" value="NZ_CP061205.1"/>
</dbReference>
<organism evidence="1 2">
    <name type="scientific">Kordiimonas pumila</name>
    <dbReference type="NCBI Taxonomy" id="2161677"/>
    <lineage>
        <taxon>Bacteria</taxon>
        <taxon>Pseudomonadati</taxon>
        <taxon>Pseudomonadota</taxon>
        <taxon>Alphaproteobacteria</taxon>
        <taxon>Kordiimonadales</taxon>
        <taxon>Kordiimonadaceae</taxon>
        <taxon>Kordiimonas</taxon>
    </lineage>
</organism>
<name>A0ABV7D023_9PROT</name>
<accession>A0ABV7D023</accession>
<gene>
    <name evidence="1" type="ORF">ACFOKA_00790</name>
</gene>